<proteinExistence type="predicted"/>
<organism evidence="1">
    <name type="scientific">Lepeophtheirus salmonis</name>
    <name type="common">Salmon louse</name>
    <name type="synonym">Caligus salmonis</name>
    <dbReference type="NCBI Taxonomy" id="72036"/>
    <lineage>
        <taxon>Eukaryota</taxon>
        <taxon>Metazoa</taxon>
        <taxon>Ecdysozoa</taxon>
        <taxon>Arthropoda</taxon>
        <taxon>Crustacea</taxon>
        <taxon>Multicrustacea</taxon>
        <taxon>Hexanauplia</taxon>
        <taxon>Copepoda</taxon>
        <taxon>Siphonostomatoida</taxon>
        <taxon>Caligidae</taxon>
        <taxon>Lepeophtheirus</taxon>
    </lineage>
</organism>
<reference evidence="1" key="1">
    <citation type="submission" date="2014-05" db="EMBL/GenBank/DDBJ databases">
        <authorList>
            <person name="Chronopoulou M."/>
        </authorList>
    </citation>
    <scope>NUCLEOTIDE SEQUENCE</scope>
    <source>
        <tissue evidence="1">Whole organism</tissue>
    </source>
</reference>
<accession>A0A0K2T749</accession>
<protein>
    <submittedName>
        <fullName evidence="1">Uncharacterized protein</fullName>
    </submittedName>
</protein>
<sequence>MIIINKRPTEEKISIRWLAYFSEGYLMILRKRVFGGRKMLAINPKTPFKFSTVKHGMETLCIGSVYLPIGEDDFITSTEGWTILGENLGNNFLTSEQETENNGCNGSSSTAIT</sequence>
<dbReference type="EMBL" id="HACA01003925">
    <property type="protein sequence ID" value="CDW21286.1"/>
    <property type="molecule type" value="Transcribed_RNA"/>
</dbReference>
<dbReference type="AlphaFoldDB" id="A0A0K2T749"/>
<evidence type="ECO:0000313" key="1">
    <source>
        <dbReference type="EMBL" id="CDW21286.1"/>
    </source>
</evidence>
<name>A0A0K2T749_LEPSM</name>